<dbReference type="Proteomes" id="UP000052023">
    <property type="component" value="Unassembled WGS sequence"/>
</dbReference>
<keyword evidence="2" id="KW-0472">Membrane</keyword>
<organism evidence="3 4">
    <name type="scientific">Bradyrhizobium retamae</name>
    <dbReference type="NCBI Taxonomy" id="1300035"/>
    <lineage>
        <taxon>Bacteria</taxon>
        <taxon>Pseudomonadati</taxon>
        <taxon>Pseudomonadota</taxon>
        <taxon>Alphaproteobacteria</taxon>
        <taxon>Hyphomicrobiales</taxon>
        <taxon>Nitrobacteraceae</taxon>
        <taxon>Bradyrhizobium</taxon>
    </lineage>
</organism>
<evidence type="ECO:0000256" key="1">
    <source>
        <dbReference type="SAM" id="MobiDB-lite"/>
    </source>
</evidence>
<dbReference type="EMBL" id="LLYA01000135">
    <property type="protein sequence ID" value="KRR26000.1"/>
    <property type="molecule type" value="Genomic_DNA"/>
</dbReference>
<name>A0A0R3N890_9BRAD</name>
<dbReference type="OrthoDB" id="8265056at2"/>
<feature type="transmembrane region" description="Helical" evidence="2">
    <location>
        <begin position="20"/>
        <end position="40"/>
    </location>
</feature>
<protein>
    <submittedName>
        <fullName evidence="3">Uncharacterized protein</fullName>
    </submittedName>
</protein>
<accession>A0A0R3N890</accession>
<feature type="compositionally biased region" description="Basic residues" evidence="1">
    <location>
        <begin position="144"/>
        <end position="168"/>
    </location>
</feature>
<keyword evidence="2" id="KW-0812">Transmembrane</keyword>
<keyword evidence="4" id="KW-1185">Reference proteome</keyword>
<gene>
    <name evidence="3" type="ORF">CQ13_23590</name>
</gene>
<reference evidence="3 4" key="1">
    <citation type="submission" date="2014-03" db="EMBL/GenBank/DDBJ databases">
        <title>Bradyrhizobium valentinum sp. nov., isolated from effective nodules of Lupinus mariae-josephae, a lupine endemic of basic-lime soils in Eastern Spain.</title>
        <authorList>
            <person name="Duran D."/>
            <person name="Rey L."/>
            <person name="Navarro A."/>
            <person name="Busquets A."/>
            <person name="Imperial J."/>
            <person name="Ruiz-Argueso T."/>
        </authorList>
    </citation>
    <scope>NUCLEOTIDE SEQUENCE [LARGE SCALE GENOMIC DNA]</scope>
    <source>
        <strain evidence="3 4">Ro19</strain>
    </source>
</reference>
<evidence type="ECO:0000256" key="2">
    <source>
        <dbReference type="SAM" id="Phobius"/>
    </source>
</evidence>
<keyword evidence="2" id="KW-1133">Transmembrane helix</keyword>
<proteinExistence type="predicted"/>
<evidence type="ECO:0000313" key="4">
    <source>
        <dbReference type="Proteomes" id="UP000052023"/>
    </source>
</evidence>
<dbReference type="AlphaFoldDB" id="A0A0R3N890"/>
<sequence>MLELAPRSASPVARFGGQPIAIAAAALVIVVLGVSFIALWRAYTGSAPETDRAAATRQLQARAAQASEQLVEKAKGLEATQQESIDQLQVVQDQLLTVRRLLAAQQADTRKLSEQVGTLTEAIDGLRQSFASAQASEPTAAPAPRKRSAKARPRSNRTANRSRAKGRG</sequence>
<comment type="caution">
    <text evidence="3">The sequence shown here is derived from an EMBL/GenBank/DDBJ whole genome shotgun (WGS) entry which is preliminary data.</text>
</comment>
<evidence type="ECO:0000313" key="3">
    <source>
        <dbReference type="EMBL" id="KRR26000.1"/>
    </source>
</evidence>
<feature type="region of interest" description="Disordered" evidence="1">
    <location>
        <begin position="130"/>
        <end position="168"/>
    </location>
</feature>
<dbReference type="RefSeq" id="WP_057843882.1">
    <property type="nucleotide sequence ID" value="NZ_LLYA01000135.1"/>
</dbReference>